<accession>A0A2T5MBY8</accession>
<evidence type="ECO:0000313" key="2">
    <source>
        <dbReference type="EMBL" id="PTU30082.1"/>
    </source>
</evidence>
<gene>
    <name evidence="2" type="ORF">CJD38_16170</name>
</gene>
<organism evidence="2 3">
    <name type="scientific">Stenotrophobium rhamnosiphilum</name>
    <dbReference type="NCBI Taxonomy" id="2029166"/>
    <lineage>
        <taxon>Bacteria</taxon>
        <taxon>Pseudomonadati</taxon>
        <taxon>Pseudomonadota</taxon>
        <taxon>Gammaproteobacteria</taxon>
        <taxon>Nevskiales</taxon>
        <taxon>Nevskiaceae</taxon>
        <taxon>Stenotrophobium</taxon>
    </lineage>
</organism>
<name>A0A2T5MBY8_9GAMM</name>
<dbReference type="EMBL" id="QANS01000007">
    <property type="protein sequence ID" value="PTU30082.1"/>
    <property type="molecule type" value="Genomic_DNA"/>
</dbReference>
<keyword evidence="1" id="KW-1133">Transmembrane helix</keyword>
<dbReference type="GO" id="GO:0047793">
    <property type="term" value="F:cycloeucalenol cycloisomerase activity"/>
    <property type="evidence" value="ECO:0007669"/>
    <property type="project" value="InterPro"/>
</dbReference>
<proteinExistence type="predicted"/>
<keyword evidence="1" id="KW-0472">Membrane</keyword>
<reference evidence="2 3" key="1">
    <citation type="submission" date="2018-04" db="EMBL/GenBank/DDBJ databases">
        <title>Novel species isolated from glacier.</title>
        <authorList>
            <person name="Liu Q."/>
            <person name="Xin Y.-H."/>
        </authorList>
    </citation>
    <scope>NUCLEOTIDE SEQUENCE [LARGE SCALE GENOMIC DNA]</scope>
    <source>
        <strain evidence="2 3">GT1R17</strain>
    </source>
</reference>
<feature type="transmembrane region" description="Helical" evidence="1">
    <location>
        <begin position="18"/>
        <end position="36"/>
    </location>
</feature>
<evidence type="ECO:0000256" key="1">
    <source>
        <dbReference type="SAM" id="Phobius"/>
    </source>
</evidence>
<protein>
    <recommendedName>
        <fullName evidence="4">Cycloeucalenol cycloisomerase</fullName>
    </recommendedName>
</protein>
<keyword evidence="3" id="KW-1185">Reference proteome</keyword>
<sequence length="262" mass="30117">MSSSLFSSNPDKAWVEKFFLIYSPIWMASMGFQVFVDASNRWSDSALLAYSFTVAILPLLIPMLLAPRFTTKSWYDSYWFKAYLYLAVFQFFGSYFGSEYFFDVLGMVYSYPTVTTTLDSALVGSGKQTVPLIMYPWAQVFFLTYHATANIALRALRRLGGGYVVFAISVFVIGYFWAWMETKSMANPMLATTFYYQKLEIMLKYGSAIYATYFIASFPIYYFIDETREKTWTWWQVVAGGLSASMLTLYMLDIAAKWVGSL</sequence>
<dbReference type="OrthoDB" id="5503027at2"/>
<comment type="caution">
    <text evidence="2">The sequence shown here is derived from an EMBL/GenBank/DDBJ whole genome shotgun (WGS) entry which is preliminary data.</text>
</comment>
<dbReference type="AlphaFoldDB" id="A0A2T5MBY8"/>
<feature type="transmembrane region" description="Helical" evidence="1">
    <location>
        <begin position="78"/>
        <end position="97"/>
    </location>
</feature>
<evidence type="ECO:0000313" key="3">
    <source>
        <dbReference type="Proteomes" id="UP000244248"/>
    </source>
</evidence>
<dbReference type="RefSeq" id="WP_107941428.1">
    <property type="nucleotide sequence ID" value="NZ_QANS01000007.1"/>
</dbReference>
<feature type="transmembrane region" description="Helical" evidence="1">
    <location>
        <begin position="160"/>
        <end position="180"/>
    </location>
</feature>
<keyword evidence="1" id="KW-0812">Transmembrane</keyword>
<evidence type="ECO:0008006" key="4">
    <source>
        <dbReference type="Google" id="ProtNLM"/>
    </source>
</evidence>
<feature type="transmembrane region" description="Helical" evidence="1">
    <location>
        <begin position="132"/>
        <end position="153"/>
    </location>
</feature>
<dbReference type="PANTHER" id="PTHR35136:SF1">
    <property type="entry name" value="CYCLOEUCALENOL CYCLOISOMERASE"/>
    <property type="match status" value="1"/>
</dbReference>
<dbReference type="InterPro" id="IPR020532">
    <property type="entry name" value="Cycloeucalenol_cycloisomerase"/>
</dbReference>
<feature type="transmembrane region" description="Helical" evidence="1">
    <location>
        <begin position="205"/>
        <end position="224"/>
    </location>
</feature>
<dbReference type="PANTHER" id="PTHR35136">
    <property type="entry name" value="CYCLOEUCALENOL CYCLOISOMERASE"/>
    <property type="match status" value="1"/>
</dbReference>
<dbReference type="Proteomes" id="UP000244248">
    <property type="component" value="Unassembled WGS sequence"/>
</dbReference>
<feature type="transmembrane region" description="Helical" evidence="1">
    <location>
        <begin position="231"/>
        <end position="252"/>
    </location>
</feature>
<feature type="transmembrane region" description="Helical" evidence="1">
    <location>
        <begin position="48"/>
        <end position="66"/>
    </location>
</feature>